<dbReference type="VEuPathDB" id="VectorBase:ACUA018970"/>
<evidence type="ECO:0000313" key="1">
    <source>
        <dbReference type="EnsemblMetazoa" id="ACUA018970-PA"/>
    </source>
</evidence>
<proteinExistence type="predicted"/>
<dbReference type="EMBL" id="AXCM01014245">
    <property type="status" value="NOT_ANNOTATED_CDS"/>
    <property type="molecule type" value="Genomic_DNA"/>
</dbReference>
<name>A0A182MIB5_9DIPT</name>
<organism evidence="1 2">
    <name type="scientific">Anopheles culicifacies</name>
    <dbReference type="NCBI Taxonomy" id="139723"/>
    <lineage>
        <taxon>Eukaryota</taxon>
        <taxon>Metazoa</taxon>
        <taxon>Ecdysozoa</taxon>
        <taxon>Arthropoda</taxon>
        <taxon>Hexapoda</taxon>
        <taxon>Insecta</taxon>
        <taxon>Pterygota</taxon>
        <taxon>Neoptera</taxon>
        <taxon>Endopterygota</taxon>
        <taxon>Diptera</taxon>
        <taxon>Nematocera</taxon>
        <taxon>Culicoidea</taxon>
        <taxon>Culicidae</taxon>
        <taxon>Anophelinae</taxon>
        <taxon>Anopheles</taxon>
        <taxon>culicifacies species complex</taxon>
    </lineage>
</organism>
<dbReference type="AlphaFoldDB" id="A0A182MIB5"/>
<dbReference type="EMBL" id="AXCM01014246">
    <property type="status" value="NOT_ANNOTATED_CDS"/>
    <property type="molecule type" value="Genomic_DNA"/>
</dbReference>
<keyword evidence="2" id="KW-1185">Reference proteome</keyword>
<protein>
    <submittedName>
        <fullName evidence="1">Uncharacterized protein</fullName>
    </submittedName>
</protein>
<dbReference type="Proteomes" id="UP000075883">
    <property type="component" value="Unassembled WGS sequence"/>
</dbReference>
<dbReference type="EnsemblMetazoa" id="ACUA018970-RA">
    <property type="protein sequence ID" value="ACUA018970-PA"/>
    <property type="gene ID" value="ACUA018970"/>
</dbReference>
<accession>A0A182MIB5</accession>
<reference evidence="2" key="1">
    <citation type="submission" date="2013-09" db="EMBL/GenBank/DDBJ databases">
        <title>The Genome Sequence of Anopheles culicifacies species A.</title>
        <authorList>
            <consortium name="The Broad Institute Genomics Platform"/>
            <person name="Neafsey D.E."/>
            <person name="Besansky N."/>
            <person name="Howell P."/>
            <person name="Walton C."/>
            <person name="Young S.K."/>
            <person name="Zeng Q."/>
            <person name="Gargeya S."/>
            <person name="Fitzgerald M."/>
            <person name="Haas B."/>
            <person name="Abouelleil A."/>
            <person name="Allen A.W."/>
            <person name="Alvarado L."/>
            <person name="Arachchi H.M."/>
            <person name="Berlin A.M."/>
            <person name="Chapman S.B."/>
            <person name="Gainer-Dewar J."/>
            <person name="Goldberg J."/>
            <person name="Griggs A."/>
            <person name="Gujja S."/>
            <person name="Hansen M."/>
            <person name="Howarth C."/>
            <person name="Imamovic A."/>
            <person name="Ireland A."/>
            <person name="Larimer J."/>
            <person name="McCowan C."/>
            <person name="Murphy C."/>
            <person name="Pearson M."/>
            <person name="Poon T.W."/>
            <person name="Priest M."/>
            <person name="Roberts A."/>
            <person name="Saif S."/>
            <person name="Shea T."/>
            <person name="Sisk P."/>
            <person name="Sykes S."/>
            <person name="Wortman J."/>
            <person name="Nusbaum C."/>
            <person name="Birren B."/>
        </authorList>
    </citation>
    <scope>NUCLEOTIDE SEQUENCE [LARGE SCALE GENOMIC DNA]</scope>
    <source>
        <strain evidence="2">A-37</strain>
    </source>
</reference>
<sequence length="119" mass="13177">MFCGSTTLRGIDLLEDFVGSASVADEIETPVFERTVPRFESYSGRSPVHKPDFPVAITSKSRKPAMLDHYWEAIRMRFGPRPWYVETNGPITSPAEPSTCFATALTVLVVTEIQPIGSI</sequence>
<reference evidence="1" key="2">
    <citation type="submission" date="2020-05" db="UniProtKB">
        <authorList>
            <consortium name="EnsemblMetazoa"/>
        </authorList>
    </citation>
    <scope>IDENTIFICATION</scope>
    <source>
        <strain evidence="1">A-37</strain>
    </source>
</reference>
<evidence type="ECO:0000313" key="2">
    <source>
        <dbReference type="Proteomes" id="UP000075883"/>
    </source>
</evidence>